<comment type="similarity">
    <text evidence="2 5">Belongs to the HSF family.</text>
</comment>
<evidence type="ECO:0000259" key="6">
    <source>
        <dbReference type="SMART" id="SM00415"/>
    </source>
</evidence>
<dbReference type="Pfam" id="PF00447">
    <property type="entry name" value="HSF_DNA-bind"/>
    <property type="match status" value="1"/>
</dbReference>
<feature type="domain" description="HSF-type DNA-binding" evidence="6">
    <location>
        <begin position="8"/>
        <end position="104"/>
    </location>
</feature>
<dbReference type="InterPro" id="IPR036390">
    <property type="entry name" value="WH_DNA-bd_sf"/>
</dbReference>
<evidence type="ECO:0000256" key="4">
    <source>
        <dbReference type="ARBA" id="ARBA00023242"/>
    </source>
</evidence>
<dbReference type="PANTHER" id="PTHR10015:SF465">
    <property type="entry name" value="HSF-TYPE DNA-BINDING DOMAIN-CONTAINING PROTEIN"/>
    <property type="match status" value="1"/>
</dbReference>
<dbReference type="GO" id="GO:0003700">
    <property type="term" value="F:DNA-binding transcription factor activity"/>
    <property type="evidence" value="ECO:0007669"/>
    <property type="project" value="InterPro"/>
</dbReference>
<keyword evidence="3" id="KW-0238">DNA-binding</keyword>
<accession>A0A674MFR6</accession>
<evidence type="ECO:0000256" key="2">
    <source>
        <dbReference type="ARBA" id="ARBA00006403"/>
    </source>
</evidence>
<sequence>MQTLGVSLNEKFPTKLWRLINDSKINTITWNHQGDGIVINGNLIDNEFLSSNGFRTSKFSSFTRQLNLYGFRKSQRLNRDNVHHYFHPNFQRNQPELLPLLRRCVPKSRPGVNLDLRKKDLNERWRDRRNLDDTRDDAKDATLHNGASVLSLLPSGVDFMYHTINVNRESVVNTVQVPAQQSGEREELQVSLPRQLPNLIPEVNCRFSCFYTAKHIFYDTNSIFVELVCDVVLIQELLLTLFELHFVVLIY</sequence>
<evidence type="ECO:0000256" key="1">
    <source>
        <dbReference type="ARBA" id="ARBA00004123"/>
    </source>
</evidence>
<dbReference type="SMART" id="SM00415">
    <property type="entry name" value="HSF"/>
    <property type="match status" value="1"/>
</dbReference>
<dbReference type="Proteomes" id="UP000005226">
    <property type="component" value="Chromosome 16"/>
</dbReference>
<reference evidence="7" key="3">
    <citation type="submission" date="2025-09" db="UniProtKB">
        <authorList>
            <consortium name="Ensembl"/>
        </authorList>
    </citation>
    <scope>IDENTIFICATION</scope>
</reference>
<dbReference type="GeneTree" id="ENSGT00940000163549"/>
<dbReference type="GO" id="GO:0043565">
    <property type="term" value="F:sequence-specific DNA binding"/>
    <property type="evidence" value="ECO:0007669"/>
    <property type="project" value="InterPro"/>
</dbReference>
<evidence type="ECO:0000256" key="3">
    <source>
        <dbReference type="ARBA" id="ARBA00023125"/>
    </source>
</evidence>
<dbReference type="InterPro" id="IPR036388">
    <property type="entry name" value="WH-like_DNA-bd_sf"/>
</dbReference>
<dbReference type="Ensembl" id="ENSTRUT00000079930.1">
    <property type="protein sequence ID" value="ENSTRUP00000060287.1"/>
    <property type="gene ID" value="ENSTRUG00000032230.1"/>
</dbReference>
<reference evidence="7" key="2">
    <citation type="submission" date="2025-08" db="UniProtKB">
        <authorList>
            <consortium name="Ensembl"/>
        </authorList>
    </citation>
    <scope>IDENTIFICATION</scope>
</reference>
<protein>
    <recommendedName>
        <fullName evidence="6">HSF-type DNA-binding domain-containing protein</fullName>
    </recommendedName>
</protein>
<dbReference type="GO" id="GO:0005634">
    <property type="term" value="C:nucleus"/>
    <property type="evidence" value="ECO:0007669"/>
    <property type="project" value="UniProtKB-SubCell"/>
</dbReference>
<dbReference type="Gene3D" id="1.10.10.10">
    <property type="entry name" value="Winged helix-like DNA-binding domain superfamily/Winged helix DNA-binding domain"/>
    <property type="match status" value="1"/>
</dbReference>
<evidence type="ECO:0000313" key="7">
    <source>
        <dbReference type="Ensembl" id="ENSTRUP00000060287.1"/>
    </source>
</evidence>
<dbReference type="AlphaFoldDB" id="A0A674MFR6"/>
<proteinExistence type="inferred from homology"/>
<comment type="subcellular location">
    <subcellularLocation>
        <location evidence="1">Nucleus</location>
    </subcellularLocation>
</comment>
<keyword evidence="8" id="KW-1185">Reference proteome</keyword>
<dbReference type="InterPro" id="IPR000232">
    <property type="entry name" value="HSF_DNA-bd"/>
</dbReference>
<keyword evidence="4" id="KW-0539">Nucleus</keyword>
<reference evidence="7 8" key="1">
    <citation type="journal article" date="2011" name="Genome Biol. Evol.">
        <title>Integration of the genetic map and genome assembly of fugu facilitates insights into distinct features of genome evolution in teleosts and mammals.</title>
        <authorList>
            <person name="Kai W."/>
            <person name="Kikuchi K."/>
            <person name="Tohari S."/>
            <person name="Chew A.K."/>
            <person name="Tay A."/>
            <person name="Fujiwara A."/>
            <person name="Hosoya S."/>
            <person name="Suetake H."/>
            <person name="Naruse K."/>
            <person name="Brenner S."/>
            <person name="Suzuki Y."/>
            <person name="Venkatesh B."/>
        </authorList>
    </citation>
    <scope>NUCLEOTIDE SEQUENCE [LARGE SCALE GENOMIC DNA]</scope>
</reference>
<name>A0A674MFR6_TAKRU</name>
<evidence type="ECO:0000256" key="5">
    <source>
        <dbReference type="RuleBase" id="RU004020"/>
    </source>
</evidence>
<organism evidence="7 8">
    <name type="scientific">Takifugu rubripes</name>
    <name type="common">Japanese pufferfish</name>
    <name type="synonym">Fugu rubripes</name>
    <dbReference type="NCBI Taxonomy" id="31033"/>
    <lineage>
        <taxon>Eukaryota</taxon>
        <taxon>Metazoa</taxon>
        <taxon>Chordata</taxon>
        <taxon>Craniata</taxon>
        <taxon>Vertebrata</taxon>
        <taxon>Euteleostomi</taxon>
        <taxon>Actinopterygii</taxon>
        <taxon>Neopterygii</taxon>
        <taxon>Teleostei</taxon>
        <taxon>Neoteleostei</taxon>
        <taxon>Acanthomorphata</taxon>
        <taxon>Eupercaria</taxon>
        <taxon>Tetraodontiformes</taxon>
        <taxon>Tetradontoidea</taxon>
        <taxon>Tetraodontidae</taxon>
        <taxon>Takifugu</taxon>
    </lineage>
</organism>
<dbReference type="InParanoid" id="A0A674MFR6"/>
<dbReference type="SUPFAM" id="SSF46785">
    <property type="entry name" value="Winged helix' DNA-binding domain"/>
    <property type="match status" value="1"/>
</dbReference>
<dbReference type="PANTHER" id="PTHR10015">
    <property type="entry name" value="HEAT SHOCK TRANSCRIPTION FACTOR"/>
    <property type="match status" value="1"/>
</dbReference>
<evidence type="ECO:0000313" key="8">
    <source>
        <dbReference type="Proteomes" id="UP000005226"/>
    </source>
</evidence>